<gene>
    <name evidence="3" type="ORF">FYC51_01835</name>
</gene>
<organism evidence="3 4">
    <name type="scientific">Agromyces mariniharenae</name>
    <dbReference type="NCBI Taxonomy" id="2604423"/>
    <lineage>
        <taxon>Bacteria</taxon>
        <taxon>Bacillati</taxon>
        <taxon>Actinomycetota</taxon>
        <taxon>Actinomycetes</taxon>
        <taxon>Micrococcales</taxon>
        <taxon>Microbacteriaceae</taxon>
        <taxon>Agromyces</taxon>
    </lineage>
</organism>
<keyword evidence="4" id="KW-1185">Reference proteome</keyword>
<name>A0A5S4V675_9MICO</name>
<dbReference type="Pfam" id="PF13578">
    <property type="entry name" value="Methyltransf_24"/>
    <property type="match status" value="1"/>
</dbReference>
<dbReference type="InterPro" id="IPR029063">
    <property type="entry name" value="SAM-dependent_MTases_sf"/>
</dbReference>
<comment type="caution">
    <text evidence="3">The sequence shown here is derived from an EMBL/GenBank/DDBJ whole genome shotgun (WGS) entry which is preliminary data.</text>
</comment>
<protein>
    <submittedName>
        <fullName evidence="3">Class I SAM-dependent methyltransferase</fullName>
    </submittedName>
</protein>
<dbReference type="SUPFAM" id="SSF53335">
    <property type="entry name" value="S-adenosyl-L-methionine-dependent methyltransferases"/>
    <property type="match status" value="1"/>
</dbReference>
<reference evidence="3 4" key="1">
    <citation type="submission" date="2019-08" db="EMBL/GenBank/DDBJ databases">
        <authorList>
            <person name="Hu J."/>
        </authorList>
    </citation>
    <scope>NUCLEOTIDE SEQUENCE [LARGE SCALE GENOMIC DNA]</scope>
    <source>
        <strain evidence="3 4">NEAU-184</strain>
    </source>
</reference>
<sequence length="314" mass="34975">MIGGSTHGTPARTALEPSWLGPASYWQPAHIPTSAWLEHAPFGFWLVDELRPRAVAELGTHYGFSFFVFAEAVRRLGLESQLYALDTWQGDDHAGFYGEDVYESVRTVADRDYAGFTHLLRGYFSDSRPLIEDASIDLLHIDGRHGYADAREDFDEWASAVRDGGVILFHDIAERSEGFGVWRLWEELAPRHPSFSFTHGHGLGVLGVGDVRSDGLTALFEADAATVREARATYERLGAVVSRQATLEAMPAEVASLHDVVHSLSGEIDRLHGEIERREAAITELRASTSWRVTRPLRGLGRARDRLLGRRSRP</sequence>
<dbReference type="Proteomes" id="UP000325243">
    <property type="component" value="Unassembled WGS sequence"/>
</dbReference>
<dbReference type="GO" id="GO:0008168">
    <property type="term" value="F:methyltransferase activity"/>
    <property type="evidence" value="ECO:0007669"/>
    <property type="project" value="UniProtKB-KW"/>
</dbReference>
<dbReference type="PANTHER" id="PTHR40048">
    <property type="entry name" value="RHAMNOSYL O-METHYLTRANSFERASE"/>
    <property type="match status" value="1"/>
</dbReference>
<dbReference type="AlphaFoldDB" id="A0A5S4V675"/>
<keyword evidence="2 3" id="KW-0808">Transferase</keyword>
<keyword evidence="1 3" id="KW-0489">Methyltransferase</keyword>
<dbReference type="GO" id="GO:0005886">
    <property type="term" value="C:plasma membrane"/>
    <property type="evidence" value="ECO:0007669"/>
    <property type="project" value="TreeGrafter"/>
</dbReference>
<dbReference type="GO" id="GO:0032259">
    <property type="term" value="P:methylation"/>
    <property type="evidence" value="ECO:0007669"/>
    <property type="project" value="UniProtKB-KW"/>
</dbReference>
<dbReference type="Gene3D" id="3.40.50.150">
    <property type="entry name" value="Vaccinia Virus protein VP39"/>
    <property type="match status" value="1"/>
</dbReference>
<dbReference type="PANTHER" id="PTHR40048:SF1">
    <property type="entry name" value="RHAMNOSYL O-METHYLTRANSFERASE"/>
    <property type="match status" value="1"/>
</dbReference>
<evidence type="ECO:0000313" key="3">
    <source>
        <dbReference type="EMBL" id="TYL54536.1"/>
    </source>
</evidence>
<dbReference type="EMBL" id="VSSB01000001">
    <property type="protein sequence ID" value="TYL54536.1"/>
    <property type="molecule type" value="Genomic_DNA"/>
</dbReference>
<accession>A0A5S4V675</accession>
<dbReference type="GO" id="GO:0071770">
    <property type="term" value="P:DIM/DIP cell wall layer assembly"/>
    <property type="evidence" value="ECO:0007669"/>
    <property type="project" value="TreeGrafter"/>
</dbReference>
<evidence type="ECO:0000256" key="1">
    <source>
        <dbReference type="ARBA" id="ARBA00022603"/>
    </source>
</evidence>
<evidence type="ECO:0000256" key="2">
    <source>
        <dbReference type="ARBA" id="ARBA00022679"/>
    </source>
</evidence>
<proteinExistence type="predicted"/>
<evidence type="ECO:0000313" key="4">
    <source>
        <dbReference type="Proteomes" id="UP000325243"/>
    </source>
</evidence>